<evidence type="ECO:0000313" key="5">
    <source>
        <dbReference type="EMBL" id="KAA0969019.1"/>
    </source>
</evidence>
<evidence type="ECO:0000256" key="4">
    <source>
        <dbReference type="SAM" id="SignalP"/>
    </source>
</evidence>
<evidence type="ECO:0000313" key="6">
    <source>
        <dbReference type="Proteomes" id="UP000324738"/>
    </source>
</evidence>
<comment type="similarity">
    <text evidence="2">Belongs to the bacterial solute-binding protein 1 family.</text>
</comment>
<keyword evidence="4" id="KW-0732">Signal</keyword>
<proteinExistence type="inferred from homology"/>
<evidence type="ECO:0000256" key="2">
    <source>
        <dbReference type="ARBA" id="ARBA00008520"/>
    </source>
</evidence>
<reference evidence="5 6" key="1">
    <citation type="submission" date="2019-08" db="EMBL/GenBank/DDBJ databases">
        <title>Aureimonas fodiniaquatilis sp. nov., isolated from a coal mine wastewater.</title>
        <authorList>
            <person name="Kim W."/>
        </authorList>
    </citation>
    <scope>NUCLEOTIDE SEQUENCE [LARGE SCALE GENOMIC DNA]</scope>
    <source>
        <strain evidence="5 6">CAU 1482</strain>
    </source>
</reference>
<organism evidence="5 6">
    <name type="scientific">Aureimonas fodinaquatilis</name>
    <dbReference type="NCBI Taxonomy" id="2565783"/>
    <lineage>
        <taxon>Bacteria</taxon>
        <taxon>Pseudomonadati</taxon>
        <taxon>Pseudomonadota</taxon>
        <taxon>Alphaproteobacteria</taxon>
        <taxon>Hyphomicrobiales</taxon>
        <taxon>Aurantimonadaceae</taxon>
        <taxon>Aureimonas</taxon>
    </lineage>
</organism>
<dbReference type="SUPFAM" id="SSF53850">
    <property type="entry name" value="Periplasmic binding protein-like II"/>
    <property type="match status" value="1"/>
</dbReference>
<evidence type="ECO:0000256" key="1">
    <source>
        <dbReference type="ARBA" id="ARBA00004418"/>
    </source>
</evidence>
<dbReference type="AlphaFoldDB" id="A0A5B0DUZ3"/>
<dbReference type="GO" id="GO:0042597">
    <property type="term" value="C:periplasmic space"/>
    <property type="evidence" value="ECO:0007669"/>
    <property type="project" value="UniProtKB-SubCell"/>
</dbReference>
<dbReference type="CDD" id="cd13585">
    <property type="entry name" value="PBP2_TMBP_like"/>
    <property type="match status" value="1"/>
</dbReference>
<dbReference type="InterPro" id="IPR006059">
    <property type="entry name" value="SBP"/>
</dbReference>
<feature type="signal peptide" evidence="4">
    <location>
        <begin position="1"/>
        <end position="25"/>
    </location>
</feature>
<feature type="chain" id="PRO_5023131296" evidence="4">
    <location>
        <begin position="26"/>
        <end position="421"/>
    </location>
</feature>
<dbReference type="PANTHER" id="PTHR43649:SF12">
    <property type="entry name" value="DIACETYLCHITOBIOSE BINDING PROTEIN DASA"/>
    <property type="match status" value="1"/>
</dbReference>
<gene>
    <name evidence="5" type="ORF">FPY71_15825</name>
</gene>
<dbReference type="InterPro" id="IPR050490">
    <property type="entry name" value="Bact_solute-bd_prot1"/>
</dbReference>
<dbReference type="Proteomes" id="UP000324738">
    <property type="component" value="Unassembled WGS sequence"/>
</dbReference>
<dbReference type="Pfam" id="PF01547">
    <property type="entry name" value="SBP_bac_1"/>
    <property type="match status" value="1"/>
</dbReference>
<dbReference type="Gene3D" id="3.40.190.10">
    <property type="entry name" value="Periplasmic binding protein-like II"/>
    <property type="match status" value="2"/>
</dbReference>
<name>A0A5B0DUZ3_9HYPH</name>
<comment type="caution">
    <text evidence="5">The sequence shown here is derived from an EMBL/GenBank/DDBJ whole genome shotgun (WGS) entry which is preliminary data.</text>
</comment>
<accession>A0A5B0DUZ3</accession>
<dbReference type="OrthoDB" id="9805950at2"/>
<dbReference type="PANTHER" id="PTHR43649">
    <property type="entry name" value="ARABINOSE-BINDING PROTEIN-RELATED"/>
    <property type="match status" value="1"/>
</dbReference>
<keyword evidence="6" id="KW-1185">Reference proteome</keyword>
<evidence type="ECO:0000256" key="3">
    <source>
        <dbReference type="ARBA" id="ARBA00022764"/>
    </source>
</evidence>
<dbReference type="EMBL" id="VTWH01000004">
    <property type="protein sequence ID" value="KAA0969019.1"/>
    <property type="molecule type" value="Genomic_DNA"/>
</dbReference>
<keyword evidence="3" id="KW-0574">Periplasm</keyword>
<protein>
    <submittedName>
        <fullName evidence="5">Sugar ABC transporter substrate-binding protein</fullName>
    </submittedName>
</protein>
<sequence>MSKLKSIKALLAAGALLAIPASANAQDVVLQWQATALGEAQYEPIWRQMVAAFEAANPGIRIEPILVPRADNWTKFVTAAQARQAPCVVSVPVPTAAFNGYLMPLDEMWDAESEDYRNVWSQSAIEGLRFEGELYGLPFYAGIYGEVYNRALVEAAGLDPENIPTTWDEYFVWAKALTKNDQWATTVLAGPTDTTTRVLLSWIYSNGGRAFNEDLTEATFASDPKSLEAIEKYISLFTDGYAAPAPATLNYNEQTILFAQQRIATMRNAYWGLAKVRGDNPDLAKDMIVAAPPANDPDARTVATITAMSISGNCEHPEEAWSFIKFMNEPEWTVQMVTAANWMPLRNDLLDMPEVADDPIIQSFLEMGQTALTIPLSTPAWEQIASRDVVEAMQRALQEPARTKEIFTELDTVVTQRLNDL</sequence>
<dbReference type="RefSeq" id="WP_149301292.1">
    <property type="nucleotide sequence ID" value="NZ_VTWH01000004.1"/>
</dbReference>
<comment type="subcellular location">
    <subcellularLocation>
        <location evidence="1">Periplasm</location>
    </subcellularLocation>
</comment>